<evidence type="ECO:0000313" key="2">
    <source>
        <dbReference type="Proteomes" id="UP001151760"/>
    </source>
</evidence>
<dbReference type="EMBL" id="BQNB010009006">
    <property type="protein sequence ID" value="GJS57443.1"/>
    <property type="molecule type" value="Genomic_DNA"/>
</dbReference>
<comment type="caution">
    <text evidence="1">The sequence shown here is derived from an EMBL/GenBank/DDBJ whole genome shotgun (WGS) entry which is preliminary data.</text>
</comment>
<reference evidence="1" key="1">
    <citation type="journal article" date="2022" name="Int. J. Mol. Sci.">
        <title>Draft Genome of Tanacetum Coccineum: Genomic Comparison of Closely Related Tanacetum-Family Plants.</title>
        <authorList>
            <person name="Yamashiro T."/>
            <person name="Shiraishi A."/>
            <person name="Nakayama K."/>
            <person name="Satake H."/>
        </authorList>
    </citation>
    <scope>NUCLEOTIDE SEQUENCE</scope>
</reference>
<evidence type="ECO:0000313" key="1">
    <source>
        <dbReference type="EMBL" id="GJS57443.1"/>
    </source>
</evidence>
<dbReference type="Proteomes" id="UP001151760">
    <property type="component" value="Unassembled WGS sequence"/>
</dbReference>
<accession>A0ABQ4WX98</accession>
<proteinExistence type="predicted"/>
<organism evidence="1 2">
    <name type="scientific">Tanacetum coccineum</name>
    <dbReference type="NCBI Taxonomy" id="301880"/>
    <lineage>
        <taxon>Eukaryota</taxon>
        <taxon>Viridiplantae</taxon>
        <taxon>Streptophyta</taxon>
        <taxon>Embryophyta</taxon>
        <taxon>Tracheophyta</taxon>
        <taxon>Spermatophyta</taxon>
        <taxon>Magnoliopsida</taxon>
        <taxon>eudicotyledons</taxon>
        <taxon>Gunneridae</taxon>
        <taxon>Pentapetalae</taxon>
        <taxon>asterids</taxon>
        <taxon>campanulids</taxon>
        <taxon>Asterales</taxon>
        <taxon>Asteraceae</taxon>
        <taxon>Asteroideae</taxon>
        <taxon>Anthemideae</taxon>
        <taxon>Anthemidinae</taxon>
        <taxon>Tanacetum</taxon>
    </lineage>
</organism>
<protein>
    <submittedName>
        <fullName evidence="1">Uncharacterized protein</fullName>
    </submittedName>
</protein>
<keyword evidence="2" id="KW-1185">Reference proteome</keyword>
<gene>
    <name evidence="1" type="ORF">Tco_0652227</name>
</gene>
<name>A0ABQ4WX98_9ASTR</name>
<reference evidence="1" key="2">
    <citation type="submission" date="2022-01" db="EMBL/GenBank/DDBJ databases">
        <authorList>
            <person name="Yamashiro T."/>
            <person name="Shiraishi A."/>
            <person name="Satake H."/>
            <person name="Nakayama K."/>
        </authorList>
    </citation>
    <scope>NUCLEOTIDE SEQUENCE</scope>
</reference>
<sequence length="193" mass="20878">MVPVGGGTTVMNAHRDTGVSSSLIAPIKSPSPSLSKWAQGSHPNSMLPILFQLHQCHIAKVVGSASNSPGPVMSSLLEHFVNSDPILGYLKINSESSCLPHLQLPYRYAVMAMRLKNEHMISHLSEKLSLELRVGTLLEAACVYRFGEIFVGSILREMQISCGLVSIVDYVPVWILECSTDEVGGIGSVSDIF</sequence>